<comment type="caution">
    <text evidence="2">The sequence shown here is derived from an EMBL/GenBank/DDBJ whole genome shotgun (WGS) entry which is preliminary data.</text>
</comment>
<reference evidence="2" key="1">
    <citation type="journal article" date="2015" name="Nature">
        <title>Complex archaea that bridge the gap between prokaryotes and eukaryotes.</title>
        <authorList>
            <person name="Spang A."/>
            <person name="Saw J.H."/>
            <person name="Jorgensen S.L."/>
            <person name="Zaremba-Niedzwiedzka K."/>
            <person name="Martijn J."/>
            <person name="Lind A.E."/>
            <person name="van Eijk R."/>
            <person name="Schleper C."/>
            <person name="Guy L."/>
            <person name="Ettema T.J."/>
        </authorList>
    </citation>
    <scope>NUCLEOTIDE SEQUENCE</scope>
</reference>
<evidence type="ECO:0000259" key="1">
    <source>
        <dbReference type="SMART" id="SM00834"/>
    </source>
</evidence>
<evidence type="ECO:0000313" key="2">
    <source>
        <dbReference type="EMBL" id="KKL20306.1"/>
    </source>
</evidence>
<gene>
    <name evidence="2" type="ORF">LCGC14_2456790</name>
</gene>
<dbReference type="AlphaFoldDB" id="A0A0F9DRN3"/>
<name>A0A0F9DRN3_9ZZZZ</name>
<protein>
    <recommendedName>
        <fullName evidence="1">Putative regulatory protein FmdB zinc ribbon domain-containing protein</fullName>
    </recommendedName>
</protein>
<feature type="non-terminal residue" evidence="2">
    <location>
        <position position="53"/>
    </location>
</feature>
<proteinExistence type="predicted"/>
<dbReference type="InterPro" id="IPR013429">
    <property type="entry name" value="Regulatory_FmdB_Zinc_ribbon"/>
</dbReference>
<dbReference type="SMART" id="SM00834">
    <property type="entry name" value="CxxC_CXXC_SSSS"/>
    <property type="match status" value="1"/>
</dbReference>
<dbReference type="EMBL" id="LAZR01038149">
    <property type="protein sequence ID" value="KKL20306.1"/>
    <property type="molecule type" value="Genomic_DNA"/>
</dbReference>
<organism evidence="2">
    <name type="scientific">marine sediment metagenome</name>
    <dbReference type="NCBI Taxonomy" id="412755"/>
    <lineage>
        <taxon>unclassified sequences</taxon>
        <taxon>metagenomes</taxon>
        <taxon>ecological metagenomes</taxon>
    </lineage>
</organism>
<accession>A0A0F9DRN3</accession>
<feature type="domain" description="Putative regulatory protein FmdB zinc ribbon" evidence="1">
    <location>
        <begin position="1"/>
        <end position="32"/>
    </location>
</feature>
<sequence length="53" mass="5999">MPLFDLKCKKCNHVSEQSSNREIACPECGSPTYQTFENWHGSISIPWASRAVN</sequence>